<dbReference type="Pfam" id="PF09339">
    <property type="entry name" value="HTH_IclR"/>
    <property type="match status" value="1"/>
</dbReference>
<keyword evidence="2" id="KW-0238">DNA-binding</keyword>
<dbReference type="InterPro" id="IPR036388">
    <property type="entry name" value="WH-like_DNA-bd_sf"/>
</dbReference>
<dbReference type="PANTHER" id="PTHR30136">
    <property type="entry name" value="HELIX-TURN-HELIX TRANSCRIPTIONAL REGULATOR, ICLR FAMILY"/>
    <property type="match status" value="1"/>
</dbReference>
<dbReference type="RefSeq" id="WP_304449919.1">
    <property type="nucleotide sequence ID" value="NZ_JARRAH010000003.1"/>
</dbReference>
<dbReference type="SMART" id="SM00346">
    <property type="entry name" value="HTH_ICLR"/>
    <property type="match status" value="1"/>
</dbReference>
<proteinExistence type="predicted"/>
<dbReference type="Proteomes" id="UP001596406">
    <property type="component" value="Unassembled WGS sequence"/>
</dbReference>
<dbReference type="InterPro" id="IPR005471">
    <property type="entry name" value="Tscrpt_reg_IclR_N"/>
</dbReference>
<dbReference type="InterPro" id="IPR011991">
    <property type="entry name" value="ArsR-like_HTH"/>
</dbReference>
<feature type="domain" description="IclR-ED" evidence="5">
    <location>
        <begin position="69"/>
        <end position="254"/>
    </location>
</feature>
<feature type="domain" description="HTH iclR-type" evidence="4">
    <location>
        <begin position="9"/>
        <end position="68"/>
    </location>
</feature>
<evidence type="ECO:0000313" key="7">
    <source>
        <dbReference type="Proteomes" id="UP001596406"/>
    </source>
</evidence>
<dbReference type="Pfam" id="PF01614">
    <property type="entry name" value="IclR_C"/>
    <property type="match status" value="1"/>
</dbReference>
<dbReference type="EMBL" id="JBHSXM010000003">
    <property type="protein sequence ID" value="MFC6838203.1"/>
    <property type="molecule type" value="Genomic_DNA"/>
</dbReference>
<dbReference type="PROSITE" id="PS51077">
    <property type="entry name" value="HTH_ICLR"/>
    <property type="match status" value="1"/>
</dbReference>
<organism evidence="6 7">
    <name type="scientific">Halomarina ordinaria</name>
    <dbReference type="NCBI Taxonomy" id="3033939"/>
    <lineage>
        <taxon>Archaea</taxon>
        <taxon>Methanobacteriati</taxon>
        <taxon>Methanobacteriota</taxon>
        <taxon>Stenosarchaea group</taxon>
        <taxon>Halobacteria</taxon>
        <taxon>Halobacteriales</taxon>
        <taxon>Natronomonadaceae</taxon>
        <taxon>Halomarina</taxon>
    </lineage>
</organism>
<dbReference type="GO" id="GO:0003677">
    <property type="term" value="F:DNA binding"/>
    <property type="evidence" value="ECO:0007669"/>
    <property type="project" value="UniProtKB-KW"/>
</dbReference>
<evidence type="ECO:0000313" key="6">
    <source>
        <dbReference type="EMBL" id="MFC6838203.1"/>
    </source>
</evidence>
<comment type="caution">
    <text evidence="6">The sequence shown here is derived from an EMBL/GenBank/DDBJ whole genome shotgun (WGS) entry which is preliminary data.</text>
</comment>
<accession>A0ABD5UH58</accession>
<keyword evidence="7" id="KW-1185">Reference proteome</keyword>
<dbReference type="InterPro" id="IPR050707">
    <property type="entry name" value="HTH_MetabolicPath_Reg"/>
</dbReference>
<keyword evidence="3" id="KW-0804">Transcription</keyword>
<dbReference type="InterPro" id="IPR029016">
    <property type="entry name" value="GAF-like_dom_sf"/>
</dbReference>
<dbReference type="PROSITE" id="PS51078">
    <property type="entry name" value="ICLR_ED"/>
    <property type="match status" value="1"/>
</dbReference>
<dbReference type="SUPFAM" id="SSF55781">
    <property type="entry name" value="GAF domain-like"/>
    <property type="match status" value="1"/>
</dbReference>
<dbReference type="AlphaFoldDB" id="A0ABD5UH58"/>
<dbReference type="SUPFAM" id="SSF46785">
    <property type="entry name" value="Winged helix' DNA-binding domain"/>
    <property type="match status" value="1"/>
</dbReference>
<gene>
    <name evidence="6" type="ORF">ACFQHK_17110</name>
</gene>
<sequence length="258" mass="28320">MDTDPDVPIESVKRSYAVVDAIRERERAGVTELANALDLPKSTVHNHLRTLDALGYLVRRDGRYRLSTRYLHLGRESRNGNDVFLYGREEVRCLAERSNRYCQLVVEESGRGTILLATGWHYEDLPPSARHVYPTHEHLHTNAPGKAILAHLPDDRVADIVARHGLPERTDRTITDESALDEARATVRERGYAVDRGEMIPGMAGVAAPIATDGRVHGAVAAYGSGAEMGPAIEGDLPTLVREAADGVRADLTFAALE</sequence>
<dbReference type="Gene3D" id="1.10.10.10">
    <property type="entry name" value="Winged helix-like DNA-binding domain superfamily/Winged helix DNA-binding domain"/>
    <property type="match status" value="1"/>
</dbReference>
<evidence type="ECO:0000256" key="2">
    <source>
        <dbReference type="ARBA" id="ARBA00023125"/>
    </source>
</evidence>
<dbReference type="CDD" id="cd00090">
    <property type="entry name" value="HTH_ARSR"/>
    <property type="match status" value="1"/>
</dbReference>
<name>A0ABD5UH58_9EURY</name>
<protein>
    <submittedName>
        <fullName evidence="6">IclR family transcriptional regulator</fullName>
    </submittedName>
</protein>
<evidence type="ECO:0000256" key="3">
    <source>
        <dbReference type="ARBA" id="ARBA00023163"/>
    </source>
</evidence>
<dbReference type="InterPro" id="IPR036390">
    <property type="entry name" value="WH_DNA-bd_sf"/>
</dbReference>
<evidence type="ECO:0000259" key="5">
    <source>
        <dbReference type="PROSITE" id="PS51078"/>
    </source>
</evidence>
<evidence type="ECO:0000256" key="1">
    <source>
        <dbReference type="ARBA" id="ARBA00023015"/>
    </source>
</evidence>
<dbReference type="Gene3D" id="3.30.450.40">
    <property type="match status" value="1"/>
</dbReference>
<dbReference type="PANTHER" id="PTHR30136:SF35">
    <property type="entry name" value="HTH-TYPE TRANSCRIPTIONAL REGULATOR RV1719"/>
    <property type="match status" value="1"/>
</dbReference>
<keyword evidence="1" id="KW-0805">Transcription regulation</keyword>
<dbReference type="InterPro" id="IPR014757">
    <property type="entry name" value="Tscrpt_reg_IclR_C"/>
</dbReference>
<evidence type="ECO:0000259" key="4">
    <source>
        <dbReference type="PROSITE" id="PS51077"/>
    </source>
</evidence>
<reference evidence="6 7" key="1">
    <citation type="journal article" date="2019" name="Int. J. Syst. Evol. Microbiol.">
        <title>The Global Catalogue of Microorganisms (GCM) 10K type strain sequencing project: providing services to taxonomists for standard genome sequencing and annotation.</title>
        <authorList>
            <consortium name="The Broad Institute Genomics Platform"/>
            <consortium name="The Broad Institute Genome Sequencing Center for Infectious Disease"/>
            <person name="Wu L."/>
            <person name="Ma J."/>
        </authorList>
    </citation>
    <scope>NUCLEOTIDE SEQUENCE [LARGE SCALE GENOMIC DNA]</scope>
    <source>
        <strain evidence="6 7">PSRA2</strain>
    </source>
</reference>
<dbReference type="GO" id="GO:0006355">
    <property type="term" value="P:regulation of DNA-templated transcription"/>
    <property type="evidence" value="ECO:0007669"/>
    <property type="project" value="UniProtKB-ARBA"/>
</dbReference>